<dbReference type="AlphaFoldDB" id="A0A147JVY2"/>
<dbReference type="Proteomes" id="UP000074294">
    <property type="component" value="Unassembled WGS sequence"/>
</dbReference>
<dbReference type="EMBL" id="LQMQ01000038">
    <property type="protein sequence ID" value="KUO40653.1"/>
    <property type="molecule type" value="Genomic_DNA"/>
</dbReference>
<name>A0A147JVY2_HADYE</name>
<dbReference type="STRING" id="1776334.APZ16_04550"/>
<proteinExistence type="predicted"/>
<reference evidence="1 2" key="1">
    <citation type="journal article" date="2016" name="Nat. Microbiol.">
        <title>Genomic inference of the metabolism of cosmopolitan subsurface Archaea, Hadesarchaea.</title>
        <authorList>
            <person name="Baker B.J."/>
            <person name="Saw J.H."/>
            <person name="Lind A.E."/>
            <person name="Lazar C.S."/>
            <person name="Hinrichs K.-U."/>
            <person name="Teske A.P."/>
            <person name="Ettema T.J."/>
        </authorList>
    </citation>
    <scope>NUCLEOTIDE SEQUENCE [LARGE SCALE GENOMIC DNA]</scope>
</reference>
<evidence type="ECO:0000313" key="2">
    <source>
        <dbReference type="Proteomes" id="UP000074294"/>
    </source>
</evidence>
<protein>
    <submittedName>
        <fullName evidence="1">Uncharacterized protein</fullName>
    </submittedName>
</protein>
<evidence type="ECO:0000313" key="1">
    <source>
        <dbReference type="EMBL" id="KUO40653.1"/>
    </source>
</evidence>
<gene>
    <name evidence="1" type="ORF">APZ16_04550</name>
</gene>
<organism evidence="1 2">
    <name type="scientific">Hadarchaeum yellowstonense</name>
    <dbReference type="NCBI Taxonomy" id="1776334"/>
    <lineage>
        <taxon>Archaea</taxon>
        <taxon>Methanobacteriati</taxon>
        <taxon>Candidatus Hadarchaeota</taxon>
        <taxon>Candidatus Hadarchaeia</taxon>
        <taxon>Candidatus Hadarchaeales</taxon>
        <taxon>Candidatus Hadarchaeaceae</taxon>
        <taxon>Candidatus Hadarchaeum</taxon>
    </lineage>
</organism>
<accession>A0A147JVY2</accession>
<sequence length="89" mass="10449">MEMEKILVKLTPKEKQDEHEVRHWYAMLEEVQDWGWKILRVDHVVQEAIVEPDDEGKSYIAKRGLPRMLCNGEIIFLGDRNEAEKTQGA</sequence>
<comment type="caution">
    <text evidence="1">The sequence shown here is derived from an EMBL/GenBank/DDBJ whole genome shotgun (WGS) entry which is preliminary data.</text>
</comment>